<dbReference type="GO" id="GO:0015074">
    <property type="term" value="P:DNA integration"/>
    <property type="evidence" value="ECO:0007669"/>
    <property type="project" value="InterPro"/>
</dbReference>
<dbReference type="Pfam" id="PF18701">
    <property type="entry name" value="DUF5641"/>
    <property type="match status" value="1"/>
</dbReference>
<protein>
    <submittedName>
        <fullName evidence="5">Integrase catalytic domain-containing protein</fullName>
    </submittedName>
</protein>
<feature type="transmembrane region" description="Helical" evidence="2">
    <location>
        <begin position="2033"/>
        <end position="2052"/>
    </location>
</feature>
<dbReference type="PANTHER" id="PTHR47331">
    <property type="entry name" value="PHD-TYPE DOMAIN-CONTAINING PROTEIN"/>
    <property type="match status" value="1"/>
</dbReference>
<feature type="compositionally biased region" description="Polar residues" evidence="1">
    <location>
        <begin position="154"/>
        <end position="166"/>
    </location>
</feature>
<dbReference type="InterPro" id="IPR043502">
    <property type="entry name" value="DNA/RNA_pol_sf"/>
</dbReference>
<evidence type="ECO:0000313" key="5">
    <source>
        <dbReference type="WBParaSite" id="PDA_v2.g31019.t1"/>
    </source>
</evidence>
<dbReference type="Proteomes" id="UP000887578">
    <property type="component" value="Unplaced"/>
</dbReference>
<feature type="transmembrane region" description="Helical" evidence="2">
    <location>
        <begin position="2618"/>
        <end position="2635"/>
    </location>
</feature>
<evidence type="ECO:0000256" key="1">
    <source>
        <dbReference type="SAM" id="MobiDB-lite"/>
    </source>
</evidence>
<dbReference type="Pfam" id="PF05380">
    <property type="entry name" value="Peptidase_A17"/>
    <property type="match status" value="1"/>
</dbReference>
<dbReference type="SUPFAM" id="SSF53098">
    <property type="entry name" value="Ribonuclease H-like"/>
    <property type="match status" value="1"/>
</dbReference>
<dbReference type="InterPro" id="IPR000477">
    <property type="entry name" value="RT_dom"/>
</dbReference>
<dbReference type="WBParaSite" id="PDA_v2.g31019.t1">
    <property type="protein sequence ID" value="PDA_v2.g31019.t1"/>
    <property type="gene ID" value="PDA_v2.g31019"/>
</dbReference>
<dbReference type="GO" id="GO:0042575">
    <property type="term" value="C:DNA polymerase complex"/>
    <property type="evidence" value="ECO:0007669"/>
    <property type="project" value="UniProtKB-ARBA"/>
</dbReference>
<dbReference type="InterPro" id="IPR040676">
    <property type="entry name" value="DUF5641"/>
</dbReference>
<dbReference type="InterPro" id="IPR012337">
    <property type="entry name" value="RNaseH-like_sf"/>
</dbReference>
<feature type="transmembrane region" description="Helical" evidence="2">
    <location>
        <begin position="2153"/>
        <end position="2170"/>
    </location>
</feature>
<dbReference type="PROSITE" id="PS50994">
    <property type="entry name" value="INTEGRASE"/>
    <property type="match status" value="1"/>
</dbReference>
<dbReference type="Pfam" id="PF07245">
    <property type="entry name" value="Phlebovirus_G2"/>
    <property type="match status" value="1"/>
</dbReference>
<dbReference type="Pfam" id="PF17921">
    <property type="entry name" value="Integrase_H2C2"/>
    <property type="match status" value="1"/>
</dbReference>
<dbReference type="InterPro" id="IPR009878">
    <property type="entry name" value="Phlebovirus_G2_fusion"/>
</dbReference>
<dbReference type="InterPro" id="IPR041588">
    <property type="entry name" value="Integrase_H2C2"/>
</dbReference>
<dbReference type="Pfam" id="PF03564">
    <property type="entry name" value="DUF1759"/>
    <property type="match status" value="1"/>
</dbReference>
<dbReference type="InterPro" id="IPR005312">
    <property type="entry name" value="DUF1759"/>
</dbReference>
<keyword evidence="4" id="KW-1185">Reference proteome</keyword>
<proteinExistence type="predicted"/>
<dbReference type="PANTHER" id="PTHR47331:SF1">
    <property type="entry name" value="GAG-LIKE PROTEIN"/>
    <property type="match status" value="1"/>
</dbReference>
<name>A0A914QGA9_9BILA</name>
<feature type="compositionally biased region" description="Polar residues" evidence="1">
    <location>
        <begin position="506"/>
        <end position="534"/>
    </location>
</feature>
<keyword evidence="2" id="KW-0812">Transmembrane</keyword>
<feature type="region of interest" description="Disordered" evidence="1">
    <location>
        <begin position="127"/>
        <end position="166"/>
    </location>
</feature>
<organism evidence="4 5">
    <name type="scientific">Panagrolaimus davidi</name>
    <dbReference type="NCBI Taxonomy" id="227884"/>
    <lineage>
        <taxon>Eukaryota</taxon>
        <taxon>Metazoa</taxon>
        <taxon>Ecdysozoa</taxon>
        <taxon>Nematoda</taxon>
        <taxon>Chromadorea</taxon>
        <taxon>Rhabditida</taxon>
        <taxon>Tylenchina</taxon>
        <taxon>Panagrolaimomorpha</taxon>
        <taxon>Panagrolaimoidea</taxon>
        <taxon>Panagrolaimidae</taxon>
        <taxon>Panagrolaimus</taxon>
    </lineage>
</organism>
<dbReference type="InterPro" id="IPR036397">
    <property type="entry name" value="RNaseH_sf"/>
</dbReference>
<evidence type="ECO:0000256" key="2">
    <source>
        <dbReference type="SAM" id="Phobius"/>
    </source>
</evidence>
<keyword evidence="2" id="KW-1133">Transmembrane helix</keyword>
<feature type="compositionally biased region" description="Polar residues" evidence="1">
    <location>
        <begin position="127"/>
        <end position="146"/>
    </location>
</feature>
<dbReference type="Gene3D" id="3.30.420.10">
    <property type="entry name" value="Ribonuclease H-like superfamily/Ribonuclease H"/>
    <property type="match status" value="1"/>
</dbReference>
<reference evidence="5" key="1">
    <citation type="submission" date="2022-11" db="UniProtKB">
        <authorList>
            <consortium name="WormBaseParasite"/>
        </authorList>
    </citation>
    <scope>IDENTIFICATION</scope>
</reference>
<evidence type="ECO:0000259" key="3">
    <source>
        <dbReference type="PROSITE" id="PS50994"/>
    </source>
</evidence>
<dbReference type="GO" id="GO:0003676">
    <property type="term" value="F:nucleic acid binding"/>
    <property type="evidence" value="ECO:0007669"/>
    <property type="project" value="InterPro"/>
</dbReference>
<dbReference type="InterPro" id="IPR001584">
    <property type="entry name" value="Integrase_cat-core"/>
</dbReference>
<dbReference type="SUPFAM" id="SSF56672">
    <property type="entry name" value="DNA/RNA polymerases"/>
    <property type="match status" value="1"/>
</dbReference>
<dbReference type="InterPro" id="IPR008042">
    <property type="entry name" value="Retrotrans_Pao"/>
</dbReference>
<accession>A0A914QGA9</accession>
<evidence type="ECO:0000313" key="4">
    <source>
        <dbReference type="Proteomes" id="UP000887578"/>
    </source>
</evidence>
<keyword evidence="2" id="KW-0472">Membrane</keyword>
<dbReference type="Pfam" id="PF00078">
    <property type="entry name" value="RVT_1"/>
    <property type="match status" value="1"/>
</dbReference>
<feature type="domain" description="Integrase catalytic" evidence="3">
    <location>
        <begin position="1588"/>
        <end position="1770"/>
    </location>
</feature>
<dbReference type="Gene3D" id="2.60.40.3770">
    <property type="match status" value="1"/>
</dbReference>
<sequence>MASTLQARYTKAKNVATTRLEEADQININQEFNDFHQASQHSIDYNKLSMKLMDSFNTLQGLHNEWEQLIEKMSDSGDNEALTEQEKLDEEIKSEKGFAYFYNQLTNAQTKLQKALQNVLTQQSQFFPNKEGGSTQNSTTENVQVDQQKESMSEEVNPQQQVRDDQNPNISIFDNFFNPSRPQPQAGSFNVFNPQTRPSIFDPASKTSTNPQNIFSPSQPLVIRPSITLSPNPVAQNIFQPTTYQQLPQNQLPGFGQTRPTVTQQPQHTFAAQMNAGGPYNSNQFVPQMNAVGSNMFNPNQFVPQINTTMPQQQGLNYQFAPTQMYQQPQHISFAVPKIPPPKFNGNAAKFRNFWQLYSLVHNNPNYSNAEKLAFLLSCLEGEAKQAFEGYDICDINYQPVVDLLHKMYGQPNQILTALYQQYDEVPKSNDSITSIASTINQMECYLRQLSALGINVEDMGLQQNYMKKLPNSFLLKACSIGMPSTFQSLRDTVIRQMQLEMQFKTSAPSKEKTQTNATSAAPVQKSKPLQNEISKAEQRKEKKKQCIFCEGSDHHPADCKKYATLEERKNCLKKRAICENCFKQHDSSKKCSPLNCFICKKWEHPTILCSRNRRYQKKAPDSKANEKITTKAYAVKVDVHVSKPKEIVMPITQAKIYNPQNESFEKVDILLDSASASTFINEKLAANLQLPVVKENILLEISRFGDSNNLQTESKVVIFNVEAEDGELIELDAYTIPTLTQALPKMDKDSNEKVMVLPEILIGNDHYGKIVLSEELENGFTKIPSRLGPIICGTGTFVHSLSTKVMQNEEDLKAIERSHHEIPKFWDTENFASDNWQDDELVQHFCKTAKIIDGRIQIELPFAKDPETLPSNKIFAMKCIESSLKRLAANPDYLMEYDSQIQYFKDNLMVERIPDNERFFKGHYLSHHGVITPGKTTPLRVVFNCSGRMSKNSPCLNDFLDAGPPLMPKIVDVLLRYRMAKIIVMGDVQKAFLQIKVAPQHRQYLRFFWLKSVQEYLEKGFDSANIVAYQFAVVIFGCKISPFFMNIALMVLFDSMDDKKLGEELKTHTYADNGAVNAENDEEAIYKAQKTIDAFASVKMNFRGIMSNSDAVRKHFKVEPSTMSMLGIKWNPREDILSINLTAAVNLFQRPVTKRSVTAEIGKKYDPLGFIAPVVLRYKIFLQKLWTSNLEWDKPLPPEMAEEWREMLKEEINFETPRFVGSPFKNSTTDIHGFVDASNGAYAVVIYLVHKDLDSDQQKVEFLICKTKVAPLKPLSIPRKELLAALLGAKLLKYILQILPQLNGCKMYLWPDSSAVFYWLQTDKPLKTFVRNRVNIIKESNLIIRHVPTKDNPADVASRGCTMKELKKNELWKNGPSWLTTSNWPSNITFNPKVQIPEIINEVVFAVKATVIEPPELLYSAEKASSWMKIVRVIGQCIKFGNLCRKKDKPGQLTASEVEQAEKVIIKQLQQKYPPPKHTAENLNLVYDEDGLIRMQSRIQHCGDSEFANPIFLPDCAEVRLLIHHQHQTIMHGGPKATLTKMREKYWIPKGLLVARKSIAKCRACIRYKARPYCLPVMPNLPTSRVKEFSPFEFCGIDAAGPWNIKGKDETKRWILLITCLTTRAVYLEVLEDMSAKCCINAILRFMGTFNTPKQFLSDHGSNFKAASKLIIQWQKVIHDPEFIDFNANHKIEWQFITERSPWKGGVYERLIGIMKNCLKFAFGRRKMFQEDFHTVVKQVQGIMNSRPIVDLDPEKEPLRPIDFLIPNAKLTLPELEDHDDATDPEYLPQISTADKLRANFKQINSCLNKYWDRWQKEYLSQLRDTCATLHKQKGLDVRPEIDDVVLIEEEELVPRGTWRLGRIVEVKESSDGKIRRASVKVGNGNILNRSPSHLYPLEANLEPKTSPSLKPTISPVYLTLVMLICLPMINAYPVISQAICTADNMMINVTDVAKMVVRFPHRTKDFTVNSTQFNITLPLEIAIAGGPVNIIGYSKEGIFVQQEINCEAHDDYCKMMDCNWCFRKLINLECWHWLLWILMALIFLLITIGLSKLCKKSKKKSLFAAGAARLVDIVKRSNKNEESDLELDPIPRPKICLTCKAGPYKTYEAVDNPDPEKVNENEDSKNVKANFLRSKEKQAPAERSMKYMRRTSHLSIVVVMIALVLIPANEACSNSVVIQAGKESCIIDKDGWTKCYFTEQNLITAHSETEVCLLFQSGTVPVATLTFKTLVQAKCVKANHFVTALGNIDVQSYKHCPGVGLCFDQMCAEIAPDKMVEELDRANKHIGVTSCIESCGSATCMCLLPGTGCTFYRYFIEITEPDLTVFSCEEWKPEIQVMVKLRSSKEETNETFNLYEGEAFKYGNISFHLKRLTLPFMDVFRAETFFLQNQTHVAWINQNAKKETDIVTCNEDKKCSLKPDICRRQAADSTVKCMCGSQHELQKQWKENVLPSNVGQHMIYPDSNLVPVVHLPAFFDMVLETTGFKASEYIQNASCEVKHATLKGRIGPEGAILNVTCQSSFGQILGHIECDKQSFYVKCSPNGTHITHRWYSNNKVVNEKCKLKCFTTSTSFQVYGILAYIDHDNSWNFIHGNGTNIGGGIIDAVVHAFQFVYDRVLWVIGGLGAVAIIVFIMK</sequence>
<feature type="region of interest" description="Disordered" evidence="1">
    <location>
        <begin position="506"/>
        <end position="536"/>
    </location>
</feature>